<evidence type="ECO:0000313" key="1">
    <source>
        <dbReference type="EMBL" id="KAL1229578.1"/>
    </source>
</evidence>
<name>A0ABR3K7R1_TRISP</name>
<protein>
    <submittedName>
        <fullName evidence="1">Oxysterol-binding protein</fullName>
    </submittedName>
</protein>
<comment type="caution">
    <text evidence="1">The sequence shown here is derived from an EMBL/GenBank/DDBJ whole genome shotgun (WGS) entry which is preliminary data.</text>
</comment>
<dbReference type="Proteomes" id="UP001558632">
    <property type="component" value="Unassembled WGS sequence"/>
</dbReference>
<gene>
    <name evidence="1" type="ORF">TSPI_10886</name>
</gene>
<reference evidence="1 2" key="1">
    <citation type="submission" date="2024-07" db="EMBL/GenBank/DDBJ databases">
        <title>Enhanced genomic and transcriptomic resources for Trichinella pseudospiralis and T. spiralis underpin the discovery of pronounced molecular differences between stages and species.</title>
        <authorList>
            <person name="Pasi K.K."/>
            <person name="La Rosa G."/>
            <person name="Gomez-Morales M.A."/>
            <person name="Tosini F."/>
            <person name="Sumanam S."/>
            <person name="Young N.D."/>
            <person name="Chang B.C."/>
            <person name="Robin G.B."/>
        </authorList>
    </citation>
    <scope>NUCLEOTIDE SEQUENCE [LARGE SCALE GENOMIC DNA]</scope>
    <source>
        <strain evidence="1">ISS534</strain>
    </source>
</reference>
<organism evidence="1 2">
    <name type="scientific">Trichinella spiralis</name>
    <name type="common">Trichina worm</name>
    <dbReference type="NCBI Taxonomy" id="6334"/>
    <lineage>
        <taxon>Eukaryota</taxon>
        <taxon>Metazoa</taxon>
        <taxon>Ecdysozoa</taxon>
        <taxon>Nematoda</taxon>
        <taxon>Enoplea</taxon>
        <taxon>Dorylaimia</taxon>
        <taxon>Trichinellida</taxon>
        <taxon>Trichinellidae</taxon>
        <taxon>Trichinella</taxon>
    </lineage>
</organism>
<evidence type="ECO:0000313" key="2">
    <source>
        <dbReference type="Proteomes" id="UP001558632"/>
    </source>
</evidence>
<proteinExistence type="predicted"/>
<accession>A0ABR3K7R1</accession>
<dbReference type="EMBL" id="JBEUSY010000486">
    <property type="protein sequence ID" value="KAL1229578.1"/>
    <property type="molecule type" value="Genomic_DNA"/>
</dbReference>
<sequence length="70" mass="8309">MPWIQNYPKPQAIPPYMPFQVFDLCSACKTEVEWRIGEIAKMHPCLRMKLWINRSAPVELQESKTKEDRC</sequence>
<keyword evidence="2" id="KW-1185">Reference proteome</keyword>